<dbReference type="InterPro" id="IPR009044">
    <property type="entry name" value="ssDNA-bd_transcriptional_reg"/>
</dbReference>
<dbReference type="InterPro" id="IPR045125">
    <property type="entry name" value="Sub1/Tcp4-like"/>
</dbReference>
<evidence type="ECO:0000256" key="4">
    <source>
        <dbReference type="ARBA" id="ARBA00023125"/>
    </source>
</evidence>
<evidence type="ECO:0000256" key="2">
    <source>
        <dbReference type="ARBA" id="ARBA00009001"/>
    </source>
</evidence>
<feature type="domain" description="Transcriptional coactivator p15 (PC4) C-terminal" evidence="8">
    <location>
        <begin position="76"/>
        <end position="126"/>
    </location>
</feature>
<dbReference type="InterPro" id="IPR003173">
    <property type="entry name" value="PC4_C"/>
</dbReference>
<dbReference type="EMBL" id="KL198016">
    <property type="protein sequence ID" value="KDQ21743.1"/>
    <property type="molecule type" value="Genomic_DNA"/>
</dbReference>
<keyword evidence="3" id="KW-0805">Transcription regulation</keyword>
<proteinExistence type="inferred from homology"/>
<protein>
    <recommendedName>
        <fullName evidence="8">Transcriptional coactivator p15 (PC4) C-terminal domain-containing protein</fullName>
    </recommendedName>
</protein>
<gene>
    <name evidence="9" type="ORF">BOTBODRAFT_26169</name>
</gene>
<comment type="subcellular location">
    <subcellularLocation>
        <location evidence="1">Nucleus</location>
    </subcellularLocation>
</comment>
<reference evidence="10" key="1">
    <citation type="journal article" date="2014" name="Proc. Natl. Acad. Sci. U.S.A.">
        <title>Extensive sampling of basidiomycete genomes demonstrates inadequacy of the white-rot/brown-rot paradigm for wood decay fungi.</title>
        <authorList>
            <person name="Riley R."/>
            <person name="Salamov A.A."/>
            <person name="Brown D.W."/>
            <person name="Nagy L.G."/>
            <person name="Floudas D."/>
            <person name="Held B.W."/>
            <person name="Levasseur A."/>
            <person name="Lombard V."/>
            <person name="Morin E."/>
            <person name="Otillar R."/>
            <person name="Lindquist E.A."/>
            <person name="Sun H."/>
            <person name="LaButti K.M."/>
            <person name="Schmutz J."/>
            <person name="Jabbour D."/>
            <person name="Luo H."/>
            <person name="Baker S.E."/>
            <person name="Pisabarro A.G."/>
            <person name="Walton J.D."/>
            <person name="Blanchette R.A."/>
            <person name="Henrissat B."/>
            <person name="Martin F."/>
            <person name="Cullen D."/>
            <person name="Hibbett D.S."/>
            <person name="Grigoriev I.V."/>
        </authorList>
    </citation>
    <scope>NUCLEOTIDE SEQUENCE [LARGE SCALE GENOMIC DNA]</scope>
    <source>
        <strain evidence="10">FD-172 SS1</strain>
    </source>
</reference>
<evidence type="ECO:0000256" key="5">
    <source>
        <dbReference type="ARBA" id="ARBA00023163"/>
    </source>
</evidence>
<sequence length="140" mass="15518">MGIVRKRKLAVVSDGEDSAAEAPSPPPQQKAKRSGTKATAEEASKVNKKENKTNDEDEEYGTEVRETKEGEKYVMLGPKRRVTVREFKGKPLVDIREFYVDKGTGEEKPGNKGIALSIEQWELLKSSVAPLIDDLLSKKS</sequence>
<evidence type="ECO:0000256" key="1">
    <source>
        <dbReference type="ARBA" id="ARBA00004123"/>
    </source>
</evidence>
<dbReference type="PANTHER" id="PTHR13215">
    <property type="entry name" value="RNA POLYMERASE II TRANSCRIPTIONAL COACTIVATOR"/>
    <property type="match status" value="1"/>
</dbReference>
<dbReference type="SUPFAM" id="SSF54447">
    <property type="entry name" value="ssDNA-binding transcriptional regulator domain"/>
    <property type="match status" value="1"/>
</dbReference>
<dbReference type="Pfam" id="PF02229">
    <property type="entry name" value="PC4"/>
    <property type="match status" value="1"/>
</dbReference>
<keyword evidence="5" id="KW-0804">Transcription</keyword>
<dbReference type="GO" id="GO:0005634">
    <property type="term" value="C:nucleus"/>
    <property type="evidence" value="ECO:0007669"/>
    <property type="project" value="UniProtKB-SubCell"/>
</dbReference>
<evidence type="ECO:0000256" key="7">
    <source>
        <dbReference type="SAM" id="MobiDB-lite"/>
    </source>
</evidence>
<keyword evidence="6" id="KW-0539">Nucleus</keyword>
<dbReference type="FunCoup" id="A0A067N164">
    <property type="interactions" value="183"/>
</dbReference>
<evidence type="ECO:0000313" key="9">
    <source>
        <dbReference type="EMBL" id="KDQ21743.1"/>
    </source>
</evidence>
<evidence type="ECO:0000256" key="6">
    <source>
        <dbReference type="ARBA" id="ARBA00023242"/>
    </source>
</evidence>
<dbReference type="GO" id="GO:0003713">
    <property type="term" value="F:transcription coactivator activity"/>
    <property type="evidence" value="ECO:0007669"/>
    <property type="project" value="InterPro"/>
</dbReference>
<dbReference type="Gene3D" id="2.30.31.10">
    <property type="entry name" value="Transcriptional Coactivator Pc4, Chain A"/>
    <property type="match status" value="1"/>
</dbReference>
<dbReference type="GO" id="GO:0060261">
    <property type="term" value="P:positive regulation of transcription initiation by RNA polymerase II"/>
    <property type="evidence" value="ECO:0007669"/>
    <property type="project" value="InterPro"/>
</dbReference>
<dbReference type="Proteomes" id="UP000027195">
    <property type="component" value="Unassembled WGS sequence"/>
</dbReference>
<dbReference type="AlphaFoldDB" id="A0A067N164"/>
<feature type="compositionally biased region" description="Basic and acidic residues" evidence="7">
    <location>
        <begin position="39"/>
        <end position="54"/>
    </location>
</feature>
<dbReference type="GO" id="GO:0003677">
    <property type="term" value="F:DNA binding"/>
    <property type="evidence" value="ECO:0007669"/>
    <property type="project" value="UniProtKB-KW"/>
</dbReference>
<evidence type="ECO:0000256" key="3">
    <source>
        <dbReference type="ARBA" id="ARBA00023015"/>
    </source>
</evidence>
<dbReference type="OrthoDB" id="2505440at2759"/>
<evidence type="ECO:0000313" key="10">
    <source>
        <dbReference type="Proteomes" id="UP000027195"/>
    </source>
</evidence>
<comment type="similarity">
    <text evidence="2">Belongs to the transcriptional coactivator PC4 family.</text>
</comment>
<organism evidence="9 10">
    <name type="scientific">Botryobasidium botryosum (strain FD-172 SS1)</name>
    <dbReference type="NCBI Taxonomy" id="930990"/>
    <lineage>
        <taxon>Eukaryota</taxon>
        <taxon>Fungi</taxon>
        <taxon>Dikarya</taxon>
        <taxon>Basidiomycota</taxon>
        <taxon>Agaricomycotina</taxon>
        <taxon>Agaricomycetes</taxon>
        <taxon>Cantharellales</taxon>
        <taxon>Botryobasidiaceae</taxon>
        <taxon>Botryobasidium</taxon>
    </lineage>
</organism>
<evidence type="ECO:0000259" key="8">
    <source>
        <dbReference type="Pfam" id="PF02229"/>
    </source>
</evidence>
<accession>A0A067N164</accession>
<keyword evidence="4" id="KW-0238">DNA-binding</keyword>
<name>A0A067N164_BOTB1</name>
<keyword evidence="10" id="KW-1185">Reference proteome</keyword>
<dbReference type="HOGENOM" id="CLU_104273_1_0_1"/>
<dbReference type="InParanoid" id="A0A067N164"/>
<feature type="region of interest" description="Disordered" evidence="7">
    <location>
        <begin position="1"/>
        <end position="66"/>
    </location>
</feature>
<dbReference type="STRING" id="930990.A0A067N164"/>